<dbReference type="Gene3D" id="3.10.105.10">
    <property type="entry name" value="Dipeptide-binding Protein, Domain 3"/>
    <property type="match status" value="1"/>
</dbReference>
<dbReference type="InterPro" id="IPR030678">
    <property type="entry name" value="Peptide/Ni-bd"/>
</dbReference>
<feature type="chain" id="PRO_5040728458" evidence="5">
    <location>
        <begin position="21"/>
        <end position="578"/>
    </location>
</feature>
<evidence type="ECO:0000256" key="2">
    <source>
        <dbReference type="ARBA" id="ARBA00005695"/>
    </source>
</evidence>
<gene>
    <name evidence="7" type="ORF">HD597_012495</name>
</gene>
<proteinExistence type="inferred from homology"/>
<dbReference type="AlphaFoldDB" id="A0A9X2GWX3"/>
<dbReference type="SUPFAM" id="SSF53850">
    <property type="entry name" value="Periplasmic binding protein-like II"/>
    <property type="match status" value="1"/>
</dbReference>
<evidence type="ECO:0000313" key="8">
    <source>
        <dbReference type="Proteomes" id="UP001139648"/>
    </source>
</evidence>
<dbReference type="GO" id="GO:0015833">
    <property type="term" value="P:peptide transport"/>
    <property type="evidence" value="ECO:0007669"/>
    <property type="project" value="TreeGrafter"/>
</dbReference>
<comment type="caution">
    <text evidence="7">The sequence shown here is derived from an EMBL/GenBank/DDBJ whole genome shotgun (WGS) entry which is preliminary data.</text>
</comment>
<dbReference type="InterPro" id="IPR039424">
    <property type="entry name" value="SBP_5"/>
</dbReference>
<evidence type="ECO:0000256" key="4">
    <source>
        <dbReference type="ARBA" id="ARBA00022729"/>
    </source>
</evidence>
<dbReference type="GO" id="GO:0030313">
    <property type="term" value="C:cell envelope"/>
    <property type="evidence" value="ECO:0007669"/>
    <property type="project" value="UniProtKB-SubCell"/>
</dbReference>
<comment type="subcellular location">
    <subcellularLocation>
        <location evidence="1">Cell envelope</location>
    </subcellularLocation>
</comment>
<reference evidence="7" key="1">
    <citation type="submission" date="2022-06" db="EMBL/GenBank/DDBJ databases">
        <title>Sequencing the genomes of 1000 actinobacteria strains.</title>
        <authorList>
            <person name="Klenk H.-P."/>
        </authorList>
    </citation>
    <scope>NUCLEOTIDE SEQUENCE</scope>
    <source>
        <strain evidence="7">DSM 46694</strain>
    </source>
</reference>
<dbReference type="Pfam" id="PF00496">
    <property type="entry name" value="SBP_bac_5"/>
    <property type="match status" value="1"/>
</dbReference>
<dbReference type="GO" id="GO:0043190">
    <property type="term" value="C:ATP-binding cassette (ABC) transporter complex"/>
    <property type="evidence" value="ECO:0007669"/>
    <property type="project" value="InterPro"/>
</dbReference>
<dbReference type="PANTHER" id="PTHR30290:SF10">
    <property type="entry name" value="PERIPLASMIC OLIGOPEPTIDE-BINDING PROTEIN-RELATED"/>
    <property type="match status" value="1"/>
</dbReference>
<protein>
    <submittedName>
        <fullName evidence="7">Peptide/nickel transport system substrate-binding protein</fullName>
    </submittedName>
</protein>
<evidence type="ECO:0000256" key="1">
    <source>
        <dbReference type="ARBA" id="ARBA00004196"/>
    </source>
</evidence>
<dbReference type="Proteomes" id="UP001139648">
    <property type="component" value="Unassembled WGS sequence"/>
</dbReference>
<feature type="domain" description="Solute-binding protein family 5" evidence="6">
    <location>
        <begin position="93"/>
        <end position="487"/>
    </location>
</feature>
<evidence type="ECO:0000256" key="3">
    <source>
        <dbReference type="ARBA" id="ARBA00022448"/>
    </source>
</evidence>
<dbReference type="CDD" id="cd08513">
    <property type="entry name" value="PBP2_thermophilic_Hb8_like"/>
    <property type="match status" value="1"/>
</dbReference>
<organism evidence="7 8">
    <name type="scientific">Nonomuraea thailandensis</name>
    <dbReference type="NCBI Taxonomy" id="1188745"/>
    <lineage>
        <taxon>Bacteria</taxon>
        <taxon>Bacillati</taxon>
        <taxon>Actinomycetota</taxon>
        <taxon>Actinomycetes</taxon>
        <taxon>Streptosporangiales</taxon>
        <taxon>Streptosporangiaceae</taxon>
        <taxon>Nonomuraea</taxon>
    </lineage>
</organism>
<dbReference type="EMBL" id="JAMZEB010000002">
    <property type="protein sequence ID" value="MCP2365475.1"/>
    <property type="molecule type" value="Genomic_DNA"/>
</dbReference>
<sequence>MGTRTRIVCGVVAIGLGLSACSGGGAGGGAQQSGGGAQGTDTATVAFRTPNWILPISAPGFTQGENDIFSTALYRKLYSYKLDGSSPDNVDPQRSLAEPPAVSDGGKTLTITLKDNTWSDGKPITTKDVQFWWDLVTANKDKWASYKPGGFPDNIDSFKVKDDKTFSLTTKKAYNAAWFVGNQLNRIVPLPQHAWDRGDAKKTFEELTAASKDPKSYATNPLWKTNSGPWKLQSYVPSGEVVLAKQDTYSGTDKPKLNKIVLRPFTGDDAEFNVLRAGQIDYGYIPPANLSQKAYLESKGYKVAPWYGWSITYLQLNFNNPKTGVLFKQPYLRQALQMLVDQPTISKVIWSGMAAPTCGPVPAKQGSPAGQGCAYPFDPAKAKQLLESHGWKVTPDGQTTCADPALCGEGIAKDAPLSFTVTSQSGFAATTKMFAEIKSAMAKVGVQLTIKEVPDSVAVTPACKPEESKCDWDMSFFGSQGSWYYPAFASGERLFQTDAPVNLGSYSNPEADELIEKAQFSDDAAALQEYNDFLAKDLPVLWMPNPVYQISAYKSGLQGVEPQDPMNLMYFQDWSWKS</sequence>
<name>A0A9X2GWX3_9ACTN</name>
<dbReference type="GO" id="GO:0042597">
    <property type="term" value="C:periplasmic space"/>
    <property type="evidence" value="ECO:0007669"/>
    <property type="project" value="UniProtKB-ARBA"/>
</dbReference>
<dbReference type="InterPro" id="IPR000914">
    <property type="entry name" value="SBP_5_dom"/>
</dbReference>
<feature type="signal peptide" evidence="5">
    <location>
        <begin position="1"/>
        <end position="20"/>
    </location>
</feature>
<dbReference type="PIRSF" id="PIRSF002741">
    <property type="entry name" value="MppA"/>
    <property type="match status" value="1"/>
</dbReference>
<dbReference type="PROSITE" id="PS51257">
    <property type="entry name" value="PROKAR_LIPOPROTEIN"/>
    <property type="match status" value="1"/>
</dbReference>
<keyword evidence="8" id="KW-1185">Reference proteome</keyword>
<keyword evidence="3" id="KW-0813">Transport</keyword>
<dbReference type="PANTHER" id="PTHR30290">
    <property type="entry name" value="PERIPLASMIC BINDING COMPONENT OF ABC TRANSPORTER"/>
    <property type="match status" value="1"/>
</dbReference>
<keyword evidence="4 5" id="KW-0732">Signal</keyword>
<evidence type="ECO:0000256" key="5">
    <source>
        <dbReference type="SAM" id="SignalP"/>
    </source>
</evidence>
<dbReference type="RefSeq" id="WP_253758796.1">
    <property type="nucleotide sequence ID" value="NZ_BAABKA010000055.1"/>
</dbReference>
<accession>A0A9X2GWX3</accession>
<evidence type="ECO:0000259" key="6">
    <source>
        <dbReference type="Pfam" id="PF00496"/>
    </source>
</evidence>
<evidence type="ECO:0000313" key="7">
    <source>
        <dbReference type="EMBL" id="MCP2365475.1"/>
    </source>
</evidence>
<dbReference type="GO" id="GO:1904680">
    <property type="term" value="F:peptide transmembrane transporter activity"/>
    <property type="evidence" value="ECO:0007669"/>
    <property type="project" value="TreeGrafter"/>
</dbReference>
<comment type="similarity">
    <text evidence="2">Belongs to the bacterial solute-binding protein 5 family.</text>
</comment>
<dbReference type="Gene3D" id="3.40.190.10">
    <property type="entry name" value="Periplasmic binding protein-like II"/>
    <property type="match status" value="1"/>
</dbReference>